<dbReference type="Proteomes" id="UP000242444">
    <property type="component" value="Unassembled WGS sequence"/>
</dbReference>
<dbReference type="FunCoup" id="A0A263DB06">
    <property type="interactions" value="11"/>
</dbReference>
<dbReference type="Gene3D" id="1.10.630.10">
    <property type="entry name" value="Cytochrome P450"/>
    <property type="match status" value="1"/>
</dbReference>
<proteinExistence type="inferred from homology"/>
<keyword evidence="12" id="KW-1185">Reference proteome</keyword>
<keyword evidence="5 9" id="KW-0560">Oxidoreductase</keyword>
<evidence type="ECO:0000256" key="6">
    <source>
        <dbReference type="ARBA" id="ARBA00023004"/>
    </source>
</evidence>
<accession>A0A263DB06</accession>
<dbReference type="PROSITE" id="PS00086">
    <property type="entry name" value="CYTOCHROME_P450"/>
    <property type="match status" value="1"/>
</dbReference>
<keyword evidence="3 9" id="KW-0349">Heme</keyword>
<feature type="region of interest" description="Disordered" evidence="10">
    <location>
        <begin position="79"/>
        <end position="98"/>
    </location>
</feature>
<evidence type="ECO:0000256" key="2">
    <source>
        <dbReference type="ARBA" id="ARBA00010617"/>
    </source>
</evidence>
<keyword evidence="7 9" id="KW-0503">Monooxygenase</keyword>
<dbReference type="AlphaFoldDB" id="A0A263DB06"/>
<dbReference type="GO" id="GO:0005506">
    <property type="term" value="F:iron ion binding"/>
    <property type="evidence" value="ECO:0007669"/>
    <property type="project" value="InterPro"/>
</dbReference>
<evidence type="ECO:0000256" key="1">
    <source>
        <dbReference type="ARBA" id="ARBA00004660"/>
    </source>
</evidence>
<organism evidence="11 12">
    <name type="scientific">Amycolatopsis antarctica</name>
    <dbReference type="NCBI Taxonomy" id="1854586"/>
    <lineage>
        <taxon>Bacteria</taxon>
        <taxon>Bacillati</taxon>
        <taxon>Actinomycetota</taxon>
        <taxon>Actinomycetes</taxon>
        <taxon>Pseudonocardiales</taxon>
        <taxon>Pseudonocardiaceae</taxon>
        <taxon>Amycolatopsis</taxon>
    </lineage>
</organism>
<evidence type="ECO:0000256" key="3">
    <source>
        <dbReference type="ARBA" id="ARBA00022617"/>
    </source>
</evidence>
<dbReference type="InParanoid" id="A0A263DB06"/>
<dbReference type="InterPro" id="IPR017972">
    <property type="entry name" value="Cyt_P450_CS"/>
</dbReference>
<evidence type="ECO:0000256" key="5">
    <source>
        <dbReference type="ARBA" id="ARBA00023002"/>
    </source>
</evidence>
<evidence type="ECO:0000256" key="8">
    <source>
        <dbReference type="ARBA" id="ARBA00055433"/>
    </source>
</evidence>
<dbReference type="EMBL" id="NKYE01000001">
    <property type="protein sequence ID" value="OZM75168.1"/>
    <property type="molecule type" value="Genomic_DNA"/>
</dbReference>
<dbReference type="OrthoDB" id="3213397at2"/>
<dbReference type="GO" id="GO:0004497">
    <property type="term" value="F:monooxygenase activity"/>
    <property type="evidence" value="ECO:0007669"/>
    <property type="project" value="UniProtKB-KW"/>
</dbReference>
<keyword evidence="4 9" id="KW-0479">Metal-binding</keyword>
<dbReference type="PANTHER" id="PTHR46696">
    <property type="entry name" value="P450, PUTATIVE (EUROFUNG)-RELATED"/>
    <property type="match status" value="1"/>
</dbReference>
<dbReference type="InterPro" id="IPR036396">
    <property type="entry name" value="Cyt_P450_sf"/>
</dbReference>
<evidence type="ECO:0000256" key="9">
    <source>
        <dbReference type="RuleBase" id="RU000461"/>
    </source>
</evidence>
<dbReference type="GO" id="GO:0020037">
    <property type="term" value="F:heme binding"/>
    <property type="evidence" value="ECO:0007669"/>
    <property type="project" value="InterPro"/>
</dbReference>
<comment type="function">
    <text evidence="8">Involved in the coupling of aromatic side chains of the heptapeptide of vancomycin.</text>
</comment>
<dbReference type="InterPro" id="IPR002397">
    <property type="entry name" value="Cyt_P450_B"/>
</dbReference>
<comment type="caution">
    <text evidence="11">The sequence shown here is derived from an EMBL/GenBank/DDBJ whole genome shotgun (WGS) entry which is preliminary data.</text>
</comment>
<dbReference type="FunFam" id="1.10.630.10:FF:000018">
    <property type="entry name" value="Cytochrome P450 monooxygenase"/>
    <property type="match status" value="1"/>
</dbReference>
<dbReference type="Pfam" id="PF00067">
    <property type="entry name" value="p450"/>
    <property type="match status" value="1"/>
</dbReference>
<keyword evidence="6 9" id="KW-0408">Iron</keyword>
<dbReference type="SUPFAM" id="SSF48264">
    <property type="entry name" value="Cytochrome P450"/>
    <property type="match status" value="1"/>
</dbReference>
<comment type="pathway">
    <text evidence="1">Antibiotic biosynthesis; vancomycin biosynthesis.</text>
</comment>
<name>A0A263DB06_9PSEU</name>
<comment type="similarity">
    <text evidence="2 9">Belongs to the cytochrome P450 family.</text>
</comment>
<evidence type="ECO:0000313" key="12">
    <source>
        <dbReference type="Proteomes" id="UP000242444"/>
    </source>
</evidence>
<dbReference type="RefSeq" id="WP_094860945.1">
    <property type="nucleotide sequence ID" value="NZ_NKYE01000001.1"/>
</dbReference>
<evidence type="ECO:0000256" key="10">
    <source>
        <dbReference type="SAM" id="MobiDB-lite"/>
    </source>
</evidence>
<evidence type="ECO:0000256" key="7">
    <source>
        <dbReference type="ARBA" id="ARBA00023033"/>
    </source>
</evidence>
<dbReference type="InterPro" id="IPR001128">
    <property type="entry name" value="Cyt_P450"/>
</dbReference>
<dbReference type="PANTHER" id="PTHR46696:SF1">
    <property type="entry name" value="CYTOCHROME P450 YJIB-RELATED"/>
    <property type="match status" value="1"/>
</dbReference>
<protein>
    <submittedName>
        <fullName evidence="11">Cytochrome P450</fullName>
    </submittedName>
</protein>
<dbReference type="CDD" id="cd20625">
    <property type="entry name" value="CYP164-like"/>
    <property type="match status" value="1"/>
</dbReference>
<evidence type="ECO:0000313" key="11">
    <source>
        <dbReference type="EMBL" id="OZM75168.1"/>
    </source>
</evidence>
<sequence>MTGTAADETFVFDPFAPEFAENPYPVYRELQVRAPVYEHPLGFWMLSRREDVFAFLRSQQSVEARNIDGGDMRRMATEAGMDDRRNGGQSMLDKDPPDHTRLRKLVSKAFTPRSIEALEPQVDELVDEALDAMAEAGSVDLVEALALPLPFTVISRMLGMPPHDHAYVRELAGLVVKALEPIDDPVLLKQVVEADVELAGFIEDIVAWKRGNPGDDLLTGLIAAEEDGDTLTDTELVSQVVLLYVAGHETTVNLIANGSLALMRNPEQHALLREQPDLTGNAVEELLRFDSPVQHTRRVTLEPYEVAGTTIPRGAYVMAGLASANRDPEFWGEDAGELRLERPNARQHLSFGGGPHHCLGAALARLEGRVAFGRLVHRFPGMALDGEVVWNGRMNLRGPSTLPVSV</sequence>
<evidence type="ECO:0000256" key="4">
    <source>
        <dbReference type="ARBA" id="ARBA00022723"/>
    </source>
</evidence>
<dbReference type="PRINTS" id="PR00359">
    <property type="entry name" value="BP450"/>
</dbReference>
<dbReference type="GO" id="GO:0016705">
    <property type="term" value="F:oxidoreductase activity, acting on paired donors, with incorporation or reduction of molecular oxygen"/>
    <property type="evidence" value="ECO:0007669"/>
    <property type="project" value="InterPro"/>
</dbReference>
<reference evidence="11 12" key="1">
    <citation type="submission" date="2017-07" db="EMBL/GenBank/DDBJ databases">
        <title>Amycolatopsis antarcticus sp. nov., isolated from the surface of an Antarcticus brown macroalga.</title>
        <authorList>
            <person name="Wang J."/>
            <person name="Leiva S."/>
            <person name="Huang J."/>
            <person name="Huang Y."/>
        </authorList>
    </citation>
    <scope>NUCLEOTIDE SEQUENCE [LARGE SCALE GENOMIC DNA]</scope>
    <source>
        <strain evidence="11 12">AU-G6</strain>
    </source>
</reference>
<gene>
    <name evidence="11" type="ORF">CFN78_03120</name>
</gene>